<reference evidence="1 2" key="1">
    <citation type="journal article" date="2018" name="Sci. Rep.">
        <title>A novel species of the marine cyanobacterium Acaryochloris with a unique pigment content and lifestyle.</title>
        <authorList>
            <person name="Partensky F."/>
            <person name="Six C."/>
            <person name="Ratin M."/>
            <person name="Garczarek L."/>
            <person name="Vaulot D."/>
            <person name="Probert I."/>
            <person name="Calteau A."/>
            <person name="Gourvil P."/>
            <person name="Marie D."/>
            <person name="Grebert T."/>
            <person name="Bouchier C."/>
            <person name="Le Panse S."/>
            <person name="Gachenot M."/>
            <person name="Rodriguez F."/>
            <person name="Garrido J.L."/>
        </authorList>
    </citation>
    <scope>NUCLEOTIDE SEQUENCE [LARGE SCALE GENOMIC DNA]</scope>
    <source>
        <strain evidence="1 2">RCC1774</strain>
    </source>
</reference>
<comment type="caution">
    <text evidence="1">The sequence shown here is derived from an EMBL/GenBank/DDBJ whole genome shotgun (WGS) entry which is preliminary data.</text>
</comment>
<protein>
    <submittedName>
        <fullName evidence="1">Uncharacterized protein</fullName>
    </submittedName>
</protein>
<gene>
    <name evidence="1" type="ORF">C1752_01906</name>
</gene>
<name>A0A2W1JK50_9CYAN</name>
<dbReference type="AlphaFoldDB" id="A0A2W1JK50"/>
<proteinExistence type="predicted"/>
<sequence>MIKKRWGWPFRSQRKPKPIETLIWQSFSEPQHFLILLPKNRVWGVDTFHFLRVSLDPSQIGIEMRFRHSQKLPWLDSCYGPTCSTLNPLAEAVVKPLEQYLQARSAGHIEAIDQFHSLMFRLHENILNEIALLAPPESGYTAQPQQGSVDYSDMENMLDAFDRSRT</sequence>
<dbReference type="Proteomes" id="UP000248857">
    <property type="component" value="Unassembled WGS sequence"/>
</dbReference>
<dbReference type="EMBL" id="PQWO01000005">
    <property type="protein sequence ID" value="PZD73606.1"/>
    <property type="molecule type" value="Genomic_DNA"/>
</dbReference>
<keyword evidence="2" id="KW-1185">Reference proteome</keyword>
<evidence type="ECO:0000313" key="2">
    <source>
        <dbReference type="Proteomes" id="UP000248857"/>
    </source>
</evidence>
<accession>A0A2W1JK50</accession>
<dbReference type="RefSeq" id="WP_110985879.1">
    <property type="nucleotide sequence ID" value="NZ_CAWNWM010000005.1"/>
</dbReference>
<organism evidence="1 2">
    <name type="scientific">Acaryochloris thomasi RCC1774</name>
    <dbReference type="NCBI Taxonomy" id="1764569"/>
    <lineage>
        <taxon>Bacteria</taxon>
        <taxon>Bacillati</taxon>
        <taxon>Cyanobacteriota</taxon>
        <taxon>Cyanophyceae</taxon>
        <taxon>Acaryochloridales</taxon>
        <taxon>Acaryochloridaceae</taxon>
        <taxon>Acaryochloris</taxon>
        <taxon>Acaryochloris thomasi</taxon>
    </lineage>
</organism>
<evidence type="ECO:0000313" key="1">
    <source>
        <dbReference type="EMBL" id="PZD73606.1"/>
    </source>
</evidence>